<dbReference type="STRING" id="1385369.N825_10655"/>
<evidence type="ECO:0000256" key="1">
    <source>
        <dbReference type="ARBA" id="ARBA00023125"/>
    </source>
</evidence>
<evidence type="ECO:0000313" key="6">
    <source>
        <dbReference type="Proteomes" id="UP000019486"/>
    </source>
</evidence>
<dbReference type="EMBL" id="AVFL01000015">
    <property type="protein sequence ID" value="EWY38929.1"/>
    <property type="molecule type" value="Genomic_DNA"/>
</dbReference>
<keyword evidence="1 2" id="KW-0238">DNA-binding</keyword>
<evidence type="ECO:0000313" key="5">
    <source>
        <dbReference type="EMBL" id="EWY38929.1"/>
    </source>
</evidence>
<dbReference type="PRINTS" id="PR00455">
    <property type="entry name" value="HTHTETR"/>
</dbReference>
<feature type="domain" description="HTH tetR-type" evidence="4">
    <location>
        <begin position="23"/>
        <end position="83"/>
    </location>
</feature>
<gene>
    <name evidence="5" type="ORF">N825_10655</name>
</gene>
<protein>
    <submittedName>
        <fullName evidence="5">TetR family transcriptional regulator</fullName>
    </submittedName>
</protein>
<sequence length="229" mass="25286">MGDLMNNSAASGLTDTSRGRIRRENETRILEAAERVFADTGLAGATMAQIAQVAGLPKANLHYYFGTKEQLYQAVLTGILELWLDATDTIHQESDPAEALAGYVRAKMLHSRQRPLASKVFANELLSGAPFLTHYLEIELRQRVEAKSRIIAGWIADGRMTSLDPRHLFFMLWGMTQTYADFAVQIRAVLEVETLSDAAWDEATSEVVDFVLRGCGIRTAPNQPSGLVS</sequence>
<keyword evidence="6" id="KW-1185">Reference proteome</keyword>
<dbReference type="InterPro" id="IPR036271">
    <property type="entry name" value="Tet_transcr_reg_TetR-rel_C_sf"/>
</dbReference>
<proteinExistence type="predicted"/>
<dbReference type="InterPro" id="IPR013573">
    <property type="entry name" value="Tscrpt_reg_YcdC_C"/>
</dbReference>
<evidence type="ECO:0000259" key="4">
    <source>
        <dbReference type="PROSITE" id="PS50977"/>
    </source>
</evidence>
<dbReference type="PANTHER" id="PTHR30328">
    <property type="entry name" value="TRANSCRIPTIONAL REPRESSOR"/>
    <property type="match status" value="1"/>
</dbReference>
<feature type="region of interest" description="Disordered" evidence="3">
    <location>
        <begin position="1"/>
        <end position="21"/>
    </location>
</feature>
<organism evidence="5 6">
    <name type="scientific">Skermanella stibiiresistens SB22</name>
    <dbReference type="NCBI Taxonomy" id="1385369"/>
    <lineage>
        <taxon>Bacteria</taxon>
        <taxon>Pseudomonadati</taxon>
        <taxon>Pseudomonadota</taxon>
        <taxon>Alphaproteobacteria</taxon>
        <taxon>Rhodospirillales</taxon>
        <taxon>Azospirillaceae</taxon>
        <taxon>Skermanella</taxon>
    </lineage>
</organism>
<feature type="compositionally biased region" description="Polar residues" evidence="3">
    <location>
        <begin position="1"/>
        <end position="16"/>
    </location>
</feature>
<dbReference type="Pfam" id="PF08362">
    <property type="entry name" value="TetR_C_3"/>
    <property type="match status" value="1"/>
</dbReference>
<dbReference type="GO" id="GO:0003677">
    <property type="term" value="F:DNA binding"/>
    <property type="evidence" value="ECO:0007669"/>
    <property type="project" value="UniProtKB-UniRule"/>
</dbReference>
<dbReference type="InterPro" id="IPR050109">
    <property type="entry name" value="HTH-type_TetR-like_transc_reg"/>
</dbReference>
<dbReference type="SUPFAM" id="SSF46689">
    <property type="entry name" value="Homeodomain-like"/>
    <property type="match status" value="1"/>
</dbReference>
<feature type="DNA-binding region" description="H-T-H motif" evidence="2">
    <location>
        <begin position="46"/>
        <end position="65"/>
    </location>
</feature>
<dbReference type="SUPFAM" id="SSF48498">
    <property type="entry name" value="Tetracyclin repressor-like, C-terminal domain"/>
    <property type="match status" value="1"/>
</dbReference>
<reference evidence="5 6" key="1">
    <citation type="submission" date="2013-08" db="EMBL/GenBank/DDBJ databases">
        <title>The genome sequence of Skermanella stibiiresistens.</title>
        <authorList>
            <person name="Zhu W."/>
            <person name="Wang G."/>
        </authorList>
    </citation>
    <scope>NUCLEOTIDE SEQUENCE [LARGE SCALE GENOMIC DNA]</scope>
    <source>
        <strain evidence="5 6">SB22</strain>
    </source>
</reference>
<dbReference type="Proteomes" id="UP000019486">
    <property type="component" value="Unassembled WGS sequence"/>
</dbReference>
<dbReference type="Pfam" id="PF00440">
    <property type="entry name" value="TetR_N"/>
    <property type="match status" value="1"/>
</dbReference>
<name>W9GYN1_9PROT</name>
<evidence type="ECO:0000256" key="3">
    <source>
        <dbReference type="SAM" id="MobiDB-lite"/>
    </source>
</evidence>
<dbReference type="PROSITE" id="PS50977">
    <property type="entry name" value="HTH_TETR_2"/>
    <property type="match status" value="1"/>
</dbReference>
<dbReference type="PATRIC" id="fig|1385369.3.peg.4116"/>
<dbReference type="GO" id="GO:0045892">
    <property type="term" value="P:negative regulation of DNA-templated transcription"/>
    <property type="evidence" value="ECO:0007669"/>
    <property type="project" value="InterPro"/>
</dbReference>
<dbReference type="InterPro" id="IPR001647">
    <property type="entry name" value="HTH_TetR"/>
</dbReference>
<dbReference type="InterPro" id="IPR009057">
    <property type="entry name" value="Homeodomain-like_sf"/>
</dbReference>
<dbReference type="PANTHER" id="PTHR30328:SF54">
    <property type="entry name" value="HTH-TYPE TRANSCRIPTIONAL REPRESSOR SCO4008"/>
    <property type="match status" value="1"/>
</dbReference>
<evidence type="ECO:0000256" key="2">
    <source>
        <dbReference type="PROSITE-ProRule" id="PRU00335"/>
    </source>
</evidence>
<dbReference type="Gene3D" id="1.10.357.10">
    <property type="entry name" value="Tetracycline Repressor, domain 2"/>
    <property type="match status" value="1"/>
</dbReference>
<dbReference type="Gene3D" id="1.10.10.60">
    <property type="entry name" value="Homeodomain-like"/>
    <property type="match status" value="1"/>
</dbReference>
<dbReference type="AlphaFoldDB" id="W9GYN1"/>
<comment type="caution">
    <text evidence="5">The sequence shown here is derived from an EMBL/GenBank/DDBJ whole genome shotgun (WGS) entry which is preliminary data.</text>
</comment>
<accession>W9GYN1</accession>